<dbReference type="EMBL" id="CP016796">
    <property type="protein sequence ID" value="API86042.1"/>
    <property type="molecule type" value="Genomic_DNA"/>
</dbReference>
<reference evidence="1 2" key="1">
    <citation type="journal article" date="2016" name="Appl. Environ. Microbiol.">
        <title>Whole genome relationships among Francisella bacteria of diverse origin define new species and provide specific regions for detection.</title>
        <authorList>
            <person name="Challacombe J.F."/>
            <person name="Petersen J.M."/>
            <person name="Gallegos-Graves V."/>
            <person name="Hodge D."/>
            <person name="Pillai S."/>
            <person name="Kuske C.R."/>
        </authorList>
    </citation>
    <scope>NUCLEOTIDE SEQUENCE [LARGE SCALE GENOMIC DNA]</scope>
    <source>
        <strain evidence="2">TX07-7310</strain>
    </source>
</reference>
<evidence type="ECO:0000313" key="2">
    <source>
        <dbReference type="Proteomes" id="UP000184222"/>
    </source>
</evidence>
<dbReference type="Gene3D" id="3.40.1350.10">
    <property type="match status" value="1"/>
</dbReference>
<dbReference type="STRING" id="573570.F7310_01120"/>
<accession>A0A1L4BQE4</accession>
<sequence>MKLESVLSNLNQVEKNKFINVVDNLIQENNISKKYDQIKQATNNEIVALFKQAKPYFEEYLLEKLSYINPSISILTDILSRDGNSVARVSWIESLYHKDIERLEAKVKELSTIRSTETDLLTYEGRMNVYFSCLKEAYNNDIRNNQEPKINDDERSILNVLSDKLDINHDDKVVLEYMVRPCCKQSAISDYLNELRCLGILFIKNKEQTVYVADEVVEILNSIKGKAISDKYLIRVLRTLSDAELSNILKSQNQRIRGVERVNKINNIVHLGLDVKKILSVYMFNDSASQNERKERLKLLIDDLSIETKTIGTTVESRIDIIIDSLKDISKIESNVLSSAGYDECLEKLNEYFNQEKSKDFFYDLVREQFEIESVEKIDSSKLRQLSITPYDILYIVDNDDIKAIAKFFGLSNRGNVRESIIGSFNDATDKLIENYNLLANRDVNSLNAKGLNLSEAEIGTKFEEATRSILEQLGLNVDEELRAEVNTSKDKADLIISTSNDDVIIGEMKTHKGGGYGSYSSVARQTKSYVRLCEQHGKNVTQVLVIAPDFTDDFIEHAELDPDINISLLEAQGLYDIYEVYKNKKNPKFSVQWLQKGGLLKHSLILKRI</sequence>
<name>A0A1L4BQE4_9GAMM</name>
<evidence type="ECO:0000313" key="1">
    <source>
        <dbReference type="EMBL" id="API86042.1"/>
    </source>
</evidence>
<dbReference type="InterPro" id="IPR011856">
    <property type="entry name" value="tRNA_endonuc-like_dom_sf"/>
</dbReference>
<gene>
    <name evidence="1" type="ORF">F7310_01120</name>
</gene>
<dbReference type="AlphaFoldDB" id="A0A1L4BQE4"/>
<dbReference type="KEGG" id="frx:F7310_01120"/>
<dbReference type="RefSeq" id="WP_202968671.1">
    <property type="nucleotide sequence ID" value="NZ_CP016796.1"/>
</dbReference>
<protein>
    <submittedName>
        <fullName evidence="1">Uncharacterized protein</fullName>
    </submittedName>
</protein>
<dbReference type="Proteomes" id="UP000184222">
    <property type="component" value="Chromosome"/>
</dbReference>
<keyword evidence="2" id="KW-1185">Reference proteome</keyword>
<organism evidence="1 2">
    <name type="scientific">Francisella uliginis</name>
    <dbReference type="NCBI Taxonomy" id="573570"/>
    <lineage>
        <taxon>Bacteria</taxon>
        <taxon>Pseudomonadati</taxon>
        <taxon>Pseudomonadota</taxon>
        <taxon>Gammaproteobacteria</taxon>
        <taxon>Thiotrichales</taxon>
        <taxon>Francisellaceae</taxon>
        <taxon>Francisella</taxon>
    </lineage>
</organism>
<proteinExistence type="predicted"/>
<dbReference type="GO" id="GO:0003676">
    <property type="term" value="F:nucleic acid binding"/>
    <property type="evidence" value="ECO:0007669"/>
    <property type="project" value="InterPro"/>
</dbReference>